<dbReference type="FunFam" id="3.30.420.10:FF:000045">
    <property type="entry name" value="3'-5' exonuclease DinG"/>
    <property type="match status" value="1"/>
</dbReference>
<keyword evidence="2" id="KW-0269">Exonuclease</keyword>
<dbReference type="InterPro" id="IPR013520">
    <property type="entry name" value="Ribonucl_H"/>
</dbReference>
<dbReference type="EMBL" id="EU016563">
    <property type="protein sequence ID" value="ABZ05986.1"/>
    <property type="molecule type" value="Genomic_DNA"/>
</dbReference>
<dbReference type="InterPro" id="IPR012337">
    <property type="entry name" value="RNaseH-like_sf"/>
</dbReference>
<dbReference type="Gene3D" id="3.30.420.10">
    <property type="entry name" value="Ribonuclease H-like superfamily/Ribonuclease H"/>
    <property type="match status" value="1"/>
</dbReference>
<dbReference type="PANTHER" id="PTHR30231:SF41">
    <property type="entry name" value="DNA POLYMERASE III SUBUNIT EPSILON"/>
    <property type="match status" value="1"/>
</dbReference>
<evidence type="ECO:0000259" key="1">
    <source>
        <dbReference type="SMART" id="SM00479"/>
    </source>
</evidence>
<sequence>MAGSAANSRVGLNPGLTRVHGGPLSGADMVGGMLSGYRVLGFDLETTGLDARKDRIVQYALIGSDVDGSHINLASLVDPRRGIPTAASRIHGISEEDVRGVGSFETHVGAISELIEDAVIVGHNISNFDWRFLELECMRAGVETPIPRAIVDTYSLARKLRIPGRRTLGVLCARYDISIGRAHSADADAGASLLLLWSMMHSHPAEFRGDIDDLQDMLSNRGGSSSRLGPGMQDLEPVTGTNGRLRLSDDGVVIAFGKHKGRTLSELEKLDSRYVDWLLSPSSPIPSKIVSEFVRNQRE</sequence>
<gene>
    <name evidence="2" type="ORF">ALOHA_HF4000001N02ctg1g24</name>
</gene>
<dbReference type="CDD" id="cd06127">
    <property type="entry name" value="DEDDh"/>
    <property type="match status" value="1"/>
</dbReference>
<accession>B3T077</accession>
<proteinExistence type="predicted"/>
<dbReference type="GO" id="GO:0008408">
    <property type="term" value="F:3'-5' exonuclease activity"/>
    <property type="evidence" value="ECO:0007669"/>
    <property type="project" value="TreeGrafter"/>
</dbReference>
<keyword evidence="2" id="KW-0540">Nuclease</keyword>
<dbReference type="SMART" id="SM00479">
    <property type="entry name" value="EXOIII"/>
    <property type="match status" value="1"/>
</dbReference>
<protein>
    <submittedName>
        <fullName evidence="2">Putative exonuclease</fullName>
    </submittedName>
</protein>
<dbReference type="PANTHER" id="PTHR30231">
    <property type="entry name" value="DNA POLYMERASE III SUBUNIT EPSILON"/>
    <property type="match status" value="1"/>
</dbReference>
<keyword evidence="2" id="KW-0378">Hydrolase</keyword>
<name>B3T077_9ZZZZ</name>
<dbReference type="Pfam" id="PF00929">
    <property type="entry name" value="RNase_T"/>
    <property type="match status" value="1"/>
</dbReference>
<dbReference type="InterPro" id="IPR036397">
    <property type="entry name" value="RNaseH_sf"/>
</dbReference>
<dbReference type="AlphaFoldDB" id="B3T077"/>
<reference evidence="2" key="1">
    <citation type="journal article" date="2008" name="ISME J.">
        <title>Genomic patterns of recombination, clonal divergence and environment in marine microbial populations.</title>
        <authorList>
            <person name="Konstantinidis K.T."/>
            <person name="Delong E.F."/>
        </authorList>
    </citation>
    <scope>NUCLEOTIDE SEQUENCE</scope>
</reference>
<evidence type="ECO:0000313" key="2">
    <source>
        <dbReference type="EMBL" id="ABZ05986.1"/>
    </source>
</evidence>
<dbReference type="SUPFAM" id="SSF53098">
    <property type="entry name" value="Ribonuclease H-like"/>
    <property type="match status" value="1"/>
</dbReference>
<dbReference type="GO" id="GO:0003676">
    <property type="term" value="F:nucleic acid binding"/>
    <property type="evidence" value="ECO:0007669"/>
    <property type="project" value="InterPro"/>
</dbReference>
<organism evidence="2">
    <name type="scientific">uncultured marine microorganism HF4000_001N02</name>
    <dbReference type="NCBI Taxonomy" id="455504"/>
    <lineage>
        <taxon>unclassified sequences</taxon>
        <taxon>environmental samples</taxon>
    </lineage>
</organism>
<feature type="domain" description="Exonuclease" evidence="1">
    <location>
        <begin position="38"/>
        <end position="205"/>
    </location>
</feature>
<dbReference type="GO" id="GO:0045004">
    <property type="term" value="P:DNA replication proofreading"/>
    <property type="evidence" value="ECO:0007669"/>
    <property type="project" value="TreeGrafter"/>
</dbReference>